<comment type="caution">
    <text evidence="2">The sequence shown here is derived from an EMBL/GenBank/DDBJ whole genome shotgun (WGS) entry which is preliminary data.</text>
</comment>
<accession>A0A5C7HI21</accession>
<name>A0A5C7HI21_9ROSI</name>
<dbReference type="InterPro" id="IPR032675">
    <property type="entry name" value="LRR_dom_sf"/>
</dbReference>
<dbReference type="PANTHER" id="PTHR36766">
    <property type="entry name" value="PLANT BROAD-SPECTRUM MILDEW RESISTANCE PROTEIN RPW8"/>
    <property type="match status" value="1"/>
</dbReference>
<dbReference type="Gene3D" id="3.80.10.10">
    <property type="entry name" value="Ribonuclease Inhibitor"/>
    <property type="match status" value="3"/>
</dbReference>
<evidence type="ECO:0000313" key="3">
    <source>
        <dbReference type="Proteomes" id="UP000323000"/>
    </source>
</evidence>
<dbReference type="SUPFAM" id="SSF52058">
    <property type="entry name" value="L domain-like"/>
    <property type="match status" value="1"/>
</dbReference>
<dbReference type="Proteomes" id="UP000323000">
    <property type="component" value="Chromosome 8"/>
</dbReference>
<evidence type="ECO:0000313" key="2">
    <source>
        <dbReference type="EMBL" id="TXG55866.1"/>
    </source>
</evidence>
<keyword evidence="3" id="KW-1185">Reference proteome</keyword>
<dbReference type="PANTHER" id="PTHR36766:SF40">
    <property type="entry name" value="DISEASE RESISTANCE PROTEIN RGA3"/>
    <property type="match status" value="1"/>
</dbReference>
<dbReference type="OrthoDB" id="25838at2759"/>
<organism evidence="2 3">
    <name type="scientific">Acer yangbiense</name>
    <dbReference type="NCBI Taxonomy" id="1000413"/>
    <lineage>
        <taxon>Eukaryota</taxon>
        <taxon>Viridiplantae</taxon>
        <taxon>Streptophyta</taxon>
        <taxon>Embryophyta</taxon>
        <taxon>Tracheophyta</taxon>
        <taxon>Spermatophyta</taxon>
        <taxon>Magnoliopsida</taxon>
        <taxon>eudicotyledons</taxon>
        <taxon>Gunneridae</taxon>
        <taxon>Pentapetalae</taxon>
        <taxon>rosids</taxon>
        <taxon>malvids</taxon>
        <taxon>Sapindales</taxon>
        <taxon>Sapindaceae</taxon>
        <taxon>Hippocastanoideae</taxon>
        <taxon>Acereae</taxon>
        <taxon>Acer</taxon>
    </lineage>
</organism>
<sequence>MVHLLSGISSRMFLAEGFAQGFSKVEKLDIVAYDEPTSFLKSGNYSLLEFKTSMKLYFKIGPRLSSSDEEMLHQQELPGRCQYLILEDCQDPVKLEQALQSLSFLRGISIKCSKEIKFFPETGLPSQLRFIDIDKCDALQSLPMAWMHSSNTNLEELSIRFCDSLTCIYRVQLPPNLKKLVIGYCSNLLSVLDEEDVSGSRNNASCLEHLTIYSCPSLTSLWSKSNELPKALRYLSIRKCSKLESIAEGFHDNTKLEELYIGDCEKLETLPSGINNLTSLRSLALVKCPGIVSFPEGGFPTSLTSLTITHKKMCKSLFELGLHRLTSLEKLRIKGGCLDVMSFPQEEIGMILPISLKSLHLKDFPNLERISSTIQNLICLEKLYFYKCPKLKHFPENGLPQSLQRLYINKCPLLEERRLIKGDSNKAKAALLGGLKDYIKVVWQNRRIVFNSFGMDVLFKMDIASDLVDWQGSIAQR</sequence>
<protein>
    <recommendedName>
        <fullName evidence="4">NB-ARC domain-containing protein</fullName>
    </recommendedName>
</protein>
<proteinExistence type="predicted"/>
<dbReference type="GO" id="GO:0006952">
    <property type="term" value="P:defense response"/>
    <property type="evidence" value="ECO:0007669"/>
    <property type="project" value="UniProtKB-KW"/>
</dbReference>
<dbReference type="AlphaFoldDB" id="A0A5C7HI21"/>
<gene>
    <name evidence="2" type="ORF">EZV62_017179</name>
</gene>
<dbReference type="EMBL" id="VAHF01000008">
    <property type="protein sequence ID" value="TXG55866.1"/>
    <property type="molecule type" value="Genomic_DNA"/>
</dbReference>
<evidence type="ECO:0000256" key="1">
    <source>
        <dbReference type="ARBA" id="ARBA00022821"/>
    </source>
</evidence>
<evidence type="ECO:0008006" key="4">
    <source>
        <dbReference type="Google" id="ProtNLM"/>
    </source>
</evidence>
<keyword evidence="1" id="KW-0611">Plant defense</keyword>
<reference evidence="3" key="1">
    <citation type="journal article" date="2019" name="Gigascience">
        <title>De novo genome assembly of the endangered Acer yangbiense, a plant species with extremely small populations endemic to Yunnan Province, China.</title>
        <authorList>
            <person name="Yang J."/>
            <person name="Wariss H.M."/>
            <person name="Tao L."/>
            <person name="Zhang R."/>
            <person name="Yun Q."/>
            <person name="Hollingsworth P."/>
            <person name="Dao Z."/>
            <person name="Luo G."/>
            <person name="Guo H."/>
            <person name="Ma Y."/>
            <person name="Sun W."/>
        </authorList>
    </citation>
    <scope>NUCLEOTIDE SEQUENCE [LARGE SCALE GENOMIC DNA]</scope>
    <source>
        <strain evidence="3">cv. Malutang</strain>
    </source>
</reference>